<name>A0A1I7GRG7_9FLAO</name>
<proteinExistence type="predicted"/>
<sequence length="81" mass="9024">MEVKLAECCGNCENHLTGSVCSVQEIVTSENQVCEAYEFRAVLHRESDCLKCSKFQTENCAHPKKASEGMLCTVWQPRAIA</sequence>
<keyword evidence="2" id="KW-1185">Reference proteome</keyword>
<reference evidence="1 2" key="1">
    <citation type="submission" date="2016-10" db="EMBL/GenBank/DDBJ databases">
        <authorList>
            <person name="de Groot N.N."/>
        </authorList>
    </citation>
    <scope>NUCLEOTIDE SEQUENCE [LARGE SCALE GENOMIC DNA]</scope>
    <source>
        <strain evidence="1 2">CGMCC 1.12333</strain>
    </source>
</reference>
<organism evidence="1 2">
    <name type="scientific">Pustulibacterium marinum</name>
    <dbReference type="NCBI Taxonomy" id="1224947"/>
    <lineage>
        <taxon>Bacteria</taxon>
        <taxon>Pseudomonadati</taxon>
        <taxon>Bacteroidota</taxon>
        <taxon>Flavobacteriia</taxon>
        <taxon>Flavobacteriales</taxon>
        <taxon>Flavobacteriaceae</taxon>
        <taxon>Pustulibacterium</taxon>
    </lineage>
</organism>
<dbReference type="AlphaFoldDB" id="A0A1I7GRG7"/>
<dbReference type="EMBL" id="FPBK01000005">
    <property type="protein sequence ID" value="SFU51038.1"/>
    <property type="molecule type" value="Genomic_DNA"/>
</dbReference>
<gene>
    <name evidence="1" type="ORF">SAMN05216480_105206</name>
</gene>
<dbReference type="RefSeq" id="WP_093024862.1">
    <property type="nucleotide sequence ID" value="NZ_FPBK01000005.1"/>
</dbReference>
<evidence type="ECO:0000313" key="2">
    <source>
        <dbReference type="Proteomes" id="UP000199138"/>
    </source>
</evidence>
<accession>A0A1I7GRG7</accession>
<protein>
    <submittedName>
        <fullName evidence="1">Uncharacterized protein</fullName>
    </submittedName>
</protein>
<evidence type="ECO:0000313" key="1">
    <source>
        <dbReference type="EMBL" id="SFU51038.1"/>
    </source>
</evidence>
<dbReference type="OrthoDB" id="1367358at2"/>
<dbReference type="Proteomes" id="UP000199138">
    <property type="component" value="Unassembled WGS sequence"/>
</dbReference>
<dbReference type="STRING" id="1224947.SAMN05216480_105206"/>